<sequence>MLGSYLLLTAVIHFITFYLRTRDQMQGRVQPLMLGLVSLGFGAALILYPSIRISIMRFILAGYFGLMSVGTATDLRRELFPDRNPVTDAVKRHFRVQLPTALTALVPRSAIDKVNDTLRLTKEEPEQDLYKDPCAVPDLEIFIHAVKSGPGVFGHVDLCYDDTVMTFGSYDESSYRLKGIISSGVLAVIKGKDKYLDYCIKSRKKSIFGFGLRLTEGQRKRVRLRMEDLMRDVDPWLSPIERDPEGKHDDYASSFVKNLDAKLYKFRSGGFRTYFAASTNCALLADKVVGIVGTDIISLNGILTPGAYYSYLDREFRRKNSIVITKTLYKEQEDEK</sequence>
<keyword evidence="1" id="KW-0472">Membrane</keyword>
<accession>A0A645ACT6</accession>
<dbReference type="AlphaFoldDB" id="A0A645ACT6"/>
<evidence type="ECO:0000256" key="1">
    <source>
        <dbReference type="SAM" id="Phobius"/>
    </source>
</evidence>
<proteinExistence type="predicted"/>
<dbReference type="EMBL" id="VSSQ01013228">
    <property type="protein sequence ID" value="MPM51025.1"/>
    <property type="molecule type" value="Genomic_DNA"/>
</dbReference>
<name>A0A645ACT6_9ZZZZ</name>
<feature type="transmembrane region" description="Helical" evidence="1">
    <location>
        <begin position="33"/>
        <end position="51"/>
    </location>
</feature>
<evidence type="ECO:0000313" key="2">
    <source>
        <dbReference type="EMBL" id="MPM51025.1"/>
    </source>
</evidence>
<keyword evidence="1" id="KW-0812">Transmembrane</keyword>
<feature type="transmembrane region" description="Helical" evidence="1">
    <location>
        <begin position="6"/>
        <end position="21"/>
    </location>
</feature>
<reference evidence="2" key="1">
    <citation type="submission" date="2019-08" db="EMBL/GenBank/DDBJ databases">
        <authorList>
            <person name="Kucharzyk K."/>
            <person name="Murdoch R.W."/>
            <person name="Higgins S."/>
            <person name="Loffler F."/>
        </authorList>
    </citation>
    <scope>NUCLEOTIDE SEQUENCE</scope>
</reference>
<keyword evidence="1" id="KW-1133">Transmembrane helix</keyword>
<evidence type="ECO:0008006" key="3">
    <source>
        <dbReference type="Google" id="ProtNLM"/>
    </source>
</evidence>
<protein>
    <recommendedName>
        <fullName evidence="3">DUF308 domain-containing protein</fullName>
    </recommendedName>
</protein>
<organism evidence="2">
    <name type="scientific">bioreactor metagenome</name>
    <dbReference type="NCBI Taxonomy" id="1076179"/>
    <lineage>
        <taxon>unclassified sequences</taxon>
        <taxon>metagenomes</taxon>
        <taxon>ecological metagenomes</taxon>
    </lineage>
</organism>
<gene>
    <name evidence="2" type="ORF">SDC9_97771</name>
</gene>
<comment type="caution">
    <text evidence="2">The sequence shown here is derived from an EMBL/GenBank/DDBJ whole genome shotgun (WGS) entry which is preliminary data.</text>
</comment>